<reference evidence="2" key="2">
    <citation type="submission" date="2015-01" db="EMBL/GenBank/DDBJ databases">
        <title>Evolutionary Origins and Diversification of the Mycorrhizal Mutualists.</title>
        <authorList>
            <consortium name="DOE Joint Genome Institute"/>
            <consortium name="Mycorrhizal Genomics Consortium"/>
            <person name="Kohler A."/>
            <person name="Kuo A."/>
            <person name="Nagy L.G."/>
            <person name="Floudas D."/>
            <person name="Copeland A."/>
            <person name="Barry K.W."/>
            <person name="Cichocki N."/>
            <person name="Veneault-Fourrey C."/>
            <person name="LaButti K."/>
            <person name="Lindquist E.A."/>
            <person name="Lipzen A."/>
            <person name="Lundell T."/>
            <person name="Morin E."/>
            <person name="Murat C."/>
            <person name="Riley R."/>
            <person name="Ohm R."/>
            <person name="Sun H."/>
            <person name="Tunlid A."/>
            <person name="Henrissat B."/>
            <person name="Grigoriev I.V."/>
            <person name="Hibbett D.S."/>
            <person name="Martin F."/>
        </authorList>
    </citation>
    <scope>NUCLEOTIDE SEQUENCE [LARGE SCALE GENOMIC DNA]</scope>
    <source>
        <strain evidence="2">Marx 270</strain>
    </source>
</reference>
<keyword evidence="2" id="KW-1185">Reference proteome</keyword>
<accession>A0A0C3NTT5</accession>
<evidence type="ECO:0000313" key="2">
    <source>
        <dbReference type="Proteomes" id="UP000054217"/>
    </source>
</evidence>
<sequence length="85" mass="9338">MGKSVSVDSTVFLYPYSDGLTSGSVPSCDQQVSVPENNCARPQIRKGIYYTLIMTTDFETEMGSAGLQLLSSDGHQGWQLWSRLT</sequence>
<proteinExistence type="predicted"/>
<dbReference type="AlphaFoldDB" id="A0A0C3NTT5"/>
<gene>
    <name evidence="1" type="ORF">M404DRAFT_1000770</name>
</gene>
<protein>
    <submittedName>
        <fullName evidence="1">Uncharacterized protein</fullName>
    </submittedName>
</protein>
<dbReference type="HOGENOM" id="CLU_2513553_0_0_1"/>
<organism evidence="1 2">
    <name type="scientific">Pisolithus tinctorius Marx 270</name>
    <dbReference type="NCBI Taxonomy" id="870435"/>
    <lineage>
        <taxon>Eukaryota</taxon>
        <taxon>Fungi</taxon>
        <taxon>Dikarya</taxon>
        <taxon>Basidiomycota</taxon>
        <taxon>Agaricomycotina</taxon>
        <taxon>Agaricomycetes</taxon>
        <taxon>Agaricomycetidae</taxon>
        <taxon>Boletales</taxon>
        <taxon>Sclerodermatineae</taxon>
        <taxon>Pisolithaceae</taxon>
        <taxon>Pisolithus</taxon>
    </lineage>
</organism>
<dbReference type="InParanoid" id="A0A0C3NTT5"/>
<dbReference type="Proteomes" id="UP000054217">
    <property type="component" value="Unassembled WGS sequence"/>
</dbReference>
<reference evidence="1 2" key="1">
    <citation type="submission" date="2014-04" db="EMBL/GenBank/DDBJ databases">
        <authorList>
            <consortium name="DOE Joint Genome Institute"/>
            <person name="Kuo A."/>
            <person name="Kohler A."/>
            <person name="Costa M.D."/>
            <person name="Nagy L.G."/>
            <person name="Floudas D."/>
            <person name="Copeland A."/>
            <person name="Barry K.W."/>
            <person name="Cichocki N."/>
            <person name="Veneault-Fourrey C."/>
            <person name="LaButti K."/>
            <person name="Lindquist E.A."/>
            <person name="Lipzen A."/>
            <person name="Lundell T."/>
            <person name="Morin E."/>
            <person name="Murat C."/>
            <person name="Sun H."/>
            <person name="Tunlid A."/>
            <person name="Henrissat B."/>
            <person name="Grigoriev I.V."/>
            <person name="Hibbett D.S."/>
            <person name="Martin F."/>
            <person name="Nordberg H.P."/>
            <person name="Cantor M.N."/>
            <person name="Hua S.X."/>
        </authorList>
    </citation>
    <scope>NUCLEOTIDE SEQUENCE [LARGE SCALE GENOMIC DNA]</scope>
    <source>
        <strain evidence="1 2">Marx 270</strain>
    </source>
</reference>
<name>A0A0C3NTT5_PISTI</name>
<dbReference type="EMBL" id="KN831972">
    <property type="protein sequence ID" value="KIO04290.1"/>
    <property type="molecule type" value="Genomic_DNA"/>
</dbReference>
<evidence type="ECO:0000313" key="1">
    <source>
        <dbReference type="EMBL" id="KIO04290.1"/>
    </source>
</evidence>